<dbReference type="SUPFAM" id="SSF82771">
    <property type="entry name" value="GIY-YIG endonuclease"/>
    <property type="match status" value="1"/>
</dbReference>
<accession>A0A5C1VBL8</accession>
<dbReference type="RefSeq" id="YP_009704199.1">
    <property type="nucleotide sequence ID" value="NC_044963.1"/>
</dbReference>
<sequence>MHNENKLNLPLFLTSKGLKASHDLINMLNLLPENNNSSFKGDNLLYEFLINNCEKLFRFNMELSLKTIKPNLMYNIPLKYQKVIDGDCSGIYCFIHKETGSYGIGSAISCRDRLYDHMNSFYGHRLKSRLHEWVLANGGISSVKWAPIITYDNIVQEWYNKNYAFSLSKGGAKILQGFGQYVSRILEQGLYTNYQPYLNINNNKLKDIIFFNFAWDASEMSQGLDETHIYQAWLDKEETILLAESDSYNSLADQLNISVGTVRNNINWSKGIDVTDDKGKTRVIYLKEKGVSWRFEQLNSQLKPKDRYELIELKDRSLYDLIPGKIYAYDIETFEIKGIYTNQRELWKNLNPNDRKWEELSLNQQRSFLDNRIGRYFNVIKPGGISTELGNFYICKHPDYLPGNTKKASGLFAVDTLTGLTKYYANNSQAGDRGTVRRNRNNNTLTKDGIKYINEDIFIKHFPAAEAKVGAELKLNKKQLANLPDNPKI</sequence>
<evidence type="ECO:0008006" key="2">
    <source>
        <dbReference type="Google" id="ProtNLM"/>
    </source>
</evidence>
<keyword evidence="1" id="KW-0496">Mitochondrion</keyword>
<geneLocation type="mitochondrion" evidence="1"/>
<dbReference type="EMBL" id="MG010657">
    <property type="protein sequence ID" value="QEN73762.1"/>
    <property type="molecule type" value="Genomic_DNA"/>
</dbReference>
<name>A0A5C1VBL8_9PEZI</name>
<dbReference type="AlphaFoldDB" id="A0A5C1VBL8"/>
<dbReference type="GeneID" id="41954364"/>
<gene>
    <name evidence="1" type="primary">oi6nad5</name>
</gene>
<organism evidence="1">
    <name type="scientific">Ceratocystis fimbriata</name>
    <dbReference type="NCBI Taxonomy" id="5158"/>
    <lineage>
        <taxon>Eukaryota</taxon>
        <taxon>Fungi</taxon>
        <taxon>Dikarya</taxon>
        <taxon>Ascomycota</taxon>
        <taxon>Pezizomycotina</taxon>
        <taxon>Sordariomycetes</taxon>
        <taxon>Hypocreomycetidae</taxon>
        <taxon>Microascales</taxon>
        <taxon>Ceratocystidaceae</taxon>
        <taxon>Ceratocystis</taxon>
    </lineage>
</organism>
<proteinExistence type="predicted"/>
<dbReference type="InterPro" id="IPR035901">
    <property type="entry name" value="GIY-YIG_endonuc_sf"/>
</dbReference>
<evidence type="ECO:0000313" key="1">
    <source>
        <dbReference type="EMBL" id="QEN73762.1"/>
    </source>
</evidence>
<protein>
    <recommendedName>
        <fullName evidence="2">GIY-YIG endonuclease</fullName>
    </recommendedName>
</protein>
<reference evidence="1" key="1">
    <citation type="submission" date="2017-09" db="EMBL/GenBank/DDBJ databases">
        <title>Comparative analysis of mitochondrial genomes in Ceratocystis.</title>
        <authorList>
            <person name="Naidoo K."/>
            <person name="Steenkamp E.T."/>
            <person name="Coetzee M.P.A."/>
            <person name="Kleeper P."/>
            <person name="Wingfield M.J."/>
            <person name="Wingfield B.D."/>
        </authorList>
    </citation>
    <scope>NUCLEOTIDE SEQUENCE</scope>
    <source>
        <strain evidence="1">CMW15049</strain>
    </source>
</reference>